<keyword evidence="2" id="KW-1185">Reference proteome</keyword>
<name>A0A9X1SY97_9ACTN</name>
<dbReference type="Proteomes" id="UP001138997">
    <property type="component" value="Unassembled WGS sequence"/>
</dbReference>
<dbReference type="RefSeq" id="WP_231448959.1">
    <property type="nucleotide sequence ID" value="NZ_JAJOMB010000027.1"/>
</dbReference>
<reference evidence="1" key="1">
    <citation type="submission" date="2021-11" db="EMBL/GenBank/DDBJ databases">
        <title>Streptomyces corallinus and Kineosporia corallina sp. nov., two new coral-derived marine actinobacteria.</title>
        <authorList>
            <person name="Buangrab K."/>
            <person name="Sutthacheep M."/>
            <person name="Yeemin T."/>
            <person name="Harunari E."/>
            <person name="Igarashi Y."/>
            <person name="Sripreechasak P."/>
            <person name="Kanchanasin P."/>
            <person name="Tanasupawat S."/>
            <person name="Phongsopitanun W."/>
        </authorList>
    </citation>
    <scope>NUCLEOTIDE SEQUENCE</scope>
    <source>
        <strain evidence="1">JCM 31032</strain>
    </source>
</reference>
<proteinExistence type="predicted"/>
<dbReference type="EMBL" id="JAJOMB010000027">
    <property type="protein sequence ID" value="MCD5316105.1"/>
    <property type="molecule type" value="Genomic_DNA"/>
</dbReference>
<gene>
    <name evidence="1" type="ORF">LR394_34935</name>
</gene>
<evidence type="ECO:0000313" key="2">
    <source>
        <dbReference type="Proteomes" id="UP001138997"/>
    </source>
</evidence>
<protein>
    <submittedName>
        <fullName evidence="1">Uncharacterized protein</fullName>
    </submittedName>
</protein>
<sequence length="66" mass="7078">MSHGAVMRWISVADQGKSPRYPGGGIAAALEEATVEMKSFISLFDFHQTSGYLVCNAGRGVLAAYR</sequence>
<dbReference type="AlphaFoldDB" id="A0A9X1SY97"/>
<evidence type="ECO:0000313" key="1">
    <source>
        <dbReference type="EMBL" id="MCD5316105.1"/>
    </source>
</evidence>
<accession>A0A9X1SY97</accession>
<comment type="caution">
    <text evidence="1">The sequence shown here is derived from an EMBL/GenBank/DDBJ whole genome shotgun (WGS) entry which is preliminary data.</text>
</comment>
<organism evidence="1 2">
    <name type="scientific">Kineosporia babensis</name>
    <dbReference type="NCBI Taxonomy" id="499548"/>
    <lineage>
        <taxon>Bacteria</taxon>
        <taxon>Bacillati</taxon>
        <taxon>Actinomycetota</taxon>
        <taxon>Actinomycetes</taxon>
        <taxon>Kineosporiales</taxon>
        <taxon>Kineosporiaceae</taxon>
        <taxon>Kineosporia</taxon>
    </lineage>
</organism>